<organism evidence="1">
    <name type="scientific">Myoviridae sp. ctcwu24</name>
    <dbReference type="NCBI Taxonomy" id="2826670"/>
    <lineage>
        <taxon>Viruses</taxon>
        <taxon>Duplodnaviria</taxon>
        <taxon>Heunggongvirae</taxon>
        <taxon>Uroviricota</taxon>
        <taxon>Caudoviricetes</taxon>
    </lineage>
</organism>
<proteinExistence type="predicted"/>
<name>A0A8S5NHH0_9CAUD</name>
<accession>A0A8S5NHH0</accession>
<evidence type="ECO:0000313" key="1">
    <source>
        <dbReference type="EMBL" id="DAD93799.1"/>
    </source>
</evidence>
<reference evidence="1" key="1">
    <citation type="journal article" date="2021" name="Proc. Natl. Acad. Sci. U.S.A.">
        <title>A Catalog of Tens of Thousands of Viruses from Human Metagenomes Reveals Hidden Associations with Chronic Diseases.</title>
        <authorList>
            <person name="Tisza M.J."/>
            <person name="Buck C.B."/>
        </authorList>
    </citation>
    <scope>NUCLEOTIDE SEQUENCE</scope>
    <source>
        <strain evidence="1">Ctcwu24</strain>
    </source>
</reference>
<protein>
    <submittedName>
        <fullName evidence="1">Virion morphogenesis protein</fullName>
    </submittedName>
</protein>
<dbReference type="EMBL" id="BK015167">
    <property type="protein sequence ID" value="DAD93799.1"/>
    <property type="molecule type" value="Genomic_DNA"/>
</dbReference>
<sequence length="151" mass="16472">MARQFSDLTPAGRRFFRELKKLEGLEVQVGFQGDQKYEDGTSIAEVAAYNEFGSSDTPERPFMRQSFENHEAELKAGCEAANRVVNSGGSAEQALQQLGTLAKGLVQDEIVNGGFAPNAESTIQKKGSEQPLIDTGTMRQSVNFVIKRRGG</sequence>